<proteinExistence type="predicted"/>
<evidence type="ECO:0000313" key="1">
    <source>
        <dbReference type="EMBL" id="KAK3857839.1"/>
    </source>
</evidence>
<protein>
    <submittedName>
        <fullName evidence="1">Uncharacterized protein</fullName>
    </submittedName>
</protein>
<organism evidence="1 2">
    <name type="scientific">Petrolisthes cinctipes</name>
    <name type="common">Flat porcelain crab</name>
    <dbReference type="NCBI Taxonomy" id="88211"/>
    <lineage>
        <taxon>Eukaryota</taxon>
        <taxon>Metazoa</taxon>
        <taxon>Ecdysozoa</taxon>
        <taxon>Arthropoda</taxon>
        <taxon>Crustacea</taxon>
        <taxon>Multicrustacea</taxon>
        <taxon>Malacostraca</taxon>
        <taxon>Eumalacostraca</taxon>
        <taxon>Eucarida</taxon>
        <taxon>Decapoda</taxon>
        <taxon>Pleocyemata</taxon>
        <taxon>Anomura</taxon>
        <taxon>Galatheoidea</taxon>
        <taxon>Porcellanidae</taxon>
        <taxon>Petrolisthes</taxon>
    </lineage>
</organism>
<sequence>MPPLNIQKQDSLKLRDVNNMEGSESEVRANLSHQELLPEPGGIVAIVPEGGGGTTGGGVAVEGRIEQQEDNDRPPPYTRRQIAMVAVLCFVNLINYMDRMTVAGKLG</sequence>
<accession>A0AAE1BYS0</accession>
<name>A0AAE1BYS0_PETCI</name>
<reference evidence="1" key="1">
    <citation type="submission" date="2023-10" db="EMBL/GenBank/DDBJ databases">
        <title>Genome assemblies of two species of porcelain crab, Petrolisthes cinctipes and Petrolisthes manimaculis (Anomura: Porcellanidae).</title>
        <authorList>
            <person name="Angst P."/>
        </authorList>
    </citation>
    <scope>NUCLEOTIDE SEQUENCE</scope>
    <source>
        <strain evidence="1">PB745_01</strain>
        <tissue evidence="1">Gill</tissue>
    </source>
</reference>
<evidence type="ECO:0000313" key="2">
    <source>
        <dbReference type="Proteomes" id="UP001286313"/>
    </source>
</evidence>
<gene>
    <name evidence="1" type="ORF">Pcinc_035929</name>
</gene>
<dbReference type="EMBL" id="JAWQEG010005489">
    <property type="protein sequence ID" value="KAK3857839.1"/>
    <property type="molecule type" value="Genomic_DNA"/>
</dbReference>
<comment type="caution">
    <text evidence="1">The sequence shown here is derived from an EMBL/GenBank/DDBJ whole genome shotgun (WGS) entry which is preliminary data.</text>
</comment>
<dbReference type="Proteomes" id="UP001286313">
    <property type="component" value="Unassembled WGS sequence"/>
</dbReference>
<keyword evidence="2" id="KW-1185">Reference proteome</keyword>
<dbReference type="AlphaFoldDB" id="A0AAE1BYS0"/>